<dbReference type="AlphaFoldDB" id="A0A5V6PSL7"/>
<name>A0A5V6PSL7_SALET</name>
<dbReference type="EMBL" id="AAHDIR010000002">
    <property type="protein sequence ID" value="EBU8203446.1"/>
    <property type="molecule type" value="Genomic_DNA"/>
</dbReference>
<gene>
    <name evidence="1" type="ORF">DLM21_03550</name>
</gene>
<protein>
    <submittedName>
        <fullName evidence="1">Uncharacterized protein</fullName>
    </submittedName>
</protein>
<dbReference type="InterPro" id="IPR054438">
    <property type="entry name" value="Struct_cement_gp24/gp6"/>
</dbReference>
<sequence>MAFPSTVKKTLAFGIPGEFYADGPSRAVPAMIDSSNAGYNIVGRAFTYKGDGTVSVGGAGVFAGILINPKSQPLYGTSQNPLEASMTLPNGVNAEFCSMGILVVTFISAVTIGQKVVFDTTNGILSTVDATATSAGTGKSFVPNAYISHFNTAGSGPAVITLTN</sequence>
<evidence type="ECO:0000313" key="1">
    <source>
        <dbReference type="EMBL" id="EBU8203446.1"/>
    </source>
</evidence>
<reference evidence="1" key="1">
    <citation type="submission" date="2018-05" db="EMBL/GenBank/DDBJ databases">
        <authorList>
            <person name="Ashton P.M."/>
            <person name="Dallman T."/>
            <person name="Nair S."/>
            <person name="De Pinna E."/>
            <person name="Peters T."/>
            <person name="Grant K."/>
        </authorList>
    </citation>
    <scope>NUCLEOTIDE SEQUENCE</scope>
    <source>
        <strain evidence="1">374031</strain>
    </source>
</reference>
<organism evidence="1">
    <name type="scientific">Salmonella enterica subsp. enterica serovar Cardoner</name>
    <dbReference type="NCBI Taxonomy" id="2564309"/>
    <lineage>
        <taxon>Bacteria</taxon>
        <taxon>Pseudomonadati</taxon>
        <taxon>Pseudomonadota</taxon>
        <taxon>Gammaproteobacteria</taxon>
        <taxon>Enterobacterales</taxon>
        <taxon>Enterobacteriaceae</taxon>
        <taxon>Salmonella</taxon>
    </lineage>
</organism>
<proteinExistence type="predicted"/>
<comment type="caution">
    <text evidence="1">The sequence shown here is derived from an EMBL/GenBank/DDBJ whole genome shotgun (WGS) entry which is preliminary data.</text>
</comment>
<dbReference type="Pfam" id="PF22758">
    <property type="entry name" value="Phage_cement"/>
    <property type="match status" value="1"/>
</dbReference>
<accession>A0A5V6PSL7</accession>